<dbReference type="PANTHER" id="PTHR30383">
    <property type="entry name" value="THIOESTERASE 1/PROTEASE 1/LYSOPHOSPHOLIPASE L1"/>
    <property type="match status" value="1"/>
</dbReference>
<dbReference type="AlphaFoldDB" id="A0A1F5KNN0"/>
<reference evidence="1 2" key="1">
    <citation type="journal article" date="2016" name="Nat. Commun.">
        <title>Thousands of microbial genomes shed light on interconnected biogeochemical processes in an aquifer system.</title>
        <authorList>
            <person name="Anantharaman K."/>
            <person name="Brown C.T."/>
            <person name="Hug L.A."/>
            <person name="Sharon I."/>
            <person name="Castelle C.J."/>
            <person name="Probst A.J."/>
            <person name="Thomas B.C."/>
            <person name="Singh A."/>
            <person name="Wilkins M.J."/>
            <person name="Karaoz U."/>
            <person name="Brodie E.L."/>
            <person name="Williams K.H."/>
            <person name="Hubbard S.S."/>
            <person name="Banfield J.F."/>
        </authorList>
    </citation>
    <scope>NUCLEOTIDE SEQUENCE [LARGE SCALE GENOMIC DNA]</scope>
</reference>
<dbReference type="EMBL" id="MFDM01000024">
    <property type="protein sequence ID" value="OGE42470.1"/>
    <property type="molecule type" value="Genomic_DNA"/>
</dbReference>
<comment type="caution">
    <text evidence="1">The sequence shown here is derived from an EMBL/GenBank/DDBJ whole genome shotgun (WGS) entry which is preliminary data.</text>
</comment>
<organism evidence="1 2">
    <name type="scientific">Candidatus Daviesbacteria bacterium RIFCSPLOWO2_01_FULL_39_12</name>
    <dbReference type="NCBI Taxonomy" id="1797785"/>
    <lineage>
        <taxon>Bacteria</taxon>
        <taxon>Candidatus Daviesiibacteriota</taxon>
    </lineage>
</organism>
<dbReference type="InterPro" id="IPR051532">
    <property type="entry name" value="Ester_Hydrolysis_Enzymes"/>
</dbReference>
<protein>
    <submittedName>
        <fullName evidence="1">Uncharacterized protein</fullName>
    </submittedName>
</protein>
<gene>
    <name evidence="1" type="ORF">A3B45_01550</name>
</gene>
<evidence type="ECO:0000313" key="2">
    <source>
        <dbReference type="Proteomes" id="UP000178565"/>
    </source>
</evidence>
<dbReference type="InterPro" id="IPR001087">
    <property type="entry name" value="GDSL"/>
</dbReference>
<dbReference type="Pfam" id="PF00657">
    <property type="entry name" value="Lipase_GDSL"/>
    <property type="match status" value="1"/>
</dbReference>
<dbReference type="Proteomes" id="UP000178565">
    <property type="component" value="Unassembled WGS sequence"/>
</dbReference>
<sequence length="263" mass="30437">MLFISLCCFTLFFNFNLFESLERTFAQPIYQIKKLFNPQTIQPKDGYSIVLIGDSMTDFLGSGVEIKKYLKKYYPKKNIEIHNFSVGSTNILTLPDRLQNLTNFNGRIFDPILNTSFDLIIIESFGHNPLSEYSLEEGLKKHNQTMDQAREMIKQRQPKTQVILLATIAPHYDRYAEGVIILETAERKKWTAERSAYIKNHIEYAKQNKLPLINVYEKSLDENGGGHIDYINTLDFIHPSPTGIEFISQEIADFIFSKRLLPL</sequence>
<accession>A0A1F5KNN0</accession>
<evidence type="ECO:0000313" key="1">
    <source>
        <dbReference type="EMBL" id="OGE42470.1"/>
    </source>
</evidence>
<dbReference type="Gene3D" id="3.40.50.1110">
    <property type="entry name" value="SGNH hydrolase"/>
    <property type="match status" value="1"/>
</dbReference>
<dbReference type="PANTHER" id="PTHR30383:SF5">
    <property type="entry name" value="SGNH HYDROLASE-TYPE ESTERASE DOMAIN-CONTAINING PROTEIN"/>
    <property type="match status" value="1"/>
</dbReference>
<proteinExistence type="predicted"/>
<name>A0A1F5KNN0_9BACT</name>
<dbReference type="SUPFAM" id="SSF52266">
    <property type="entry name" value="SGNH hydrolase"/>
    <property type="match status" value="1"/>
</dbReference>
<dbReference type="InterPro" id="IPR036514">
    <property type="entry name" value="SGNH_hydro_sf"/>
</dbReference>
<dbReference type="STRING" id="1797785.A3B45_01550"/>
<dbReference type="GO" id="GO:0004622">
    <property type="term" value="F:phosphatidylcholine lysophospholipase activity"/>
    <property type="evidence" value="ECO:0007669"/>
    <property type="project" value="TreeGrafter"/>
</dbReference>
<dbReference type="CDD" id="cd00229">
    <property type="entry name" value="SGNH_hydrolase"/>
    <property type="match status" value="1"/>
</dbReference>